<sequence>MQLHSPTMPSQPPPPPEAIAIWFTEAEEARHAGHFDVARARLDQVLAHDPAHARAMHAQAQVALASNELEPAQQWVTRAIATHAEAAFYGTLCVIQIRQGAYAEALQTAQRGLALAPESTALLYYQALMLQVHGSPDEAARVYFTLLELEPDHPRALANLGVVLKDLGSLSEAERYLRQVIDIEPSNRGARANLGLVLLAAGHYEEAWPYFEDRAANFVDAEGRPIASNVRLPLPEWRGERIDGANEDDAAASSGKRLLVVPEQGFGDSLQFVRYLPLLLERFSQVGYICRQPLRRLYEQSLSARWPGLVMLDDAYPDVSDWDYQCPLMSLPMAFGTRVETIPASVYLHADAEHSAAWRARLDALPEAGLPRVGIVWAGGHSGLTDDMARSLTFARIAPLLATHGVRWISLQKTDDDTRRADAGTSSTRLIDWMDEVTDFADTAALIDNLDLVIAVDISVAHLAAAMGKPVWLLNRFAGCWRWLRQRDDSPWYPGVRIFTQPQRGDWNDVLSRVAIALQQRYLLGDGSGAPMTKH</sequence>
<keyword evidence="1" id="KW-0805">Transcription regulation</keyword>
<evidence type="ECO:0000313" key="6">
    <source>
        <dbReference type="Proteomes" id="UP000183487"/>
    </source>
</evidence>
<dbReference type="Proteomes" id="UP000183487">
    <property type="component" value="Unassembled WGS sequence"/>
</dbReference>
<dbReference type="PANTHER" id="PTHR44395:SF1">
    <property type="entry name" value="PROTEIN O-MANNOSYL-TRANSFERASE TMTC3"/>
    <property type="match status" value="1"/>
</dbReference>
<dbReference type="SMART" id="SM00028">
    <property type="entry name" value="TPR"/>
    <property type="match status" value="4"/>
</dbReference>
<dbReference type="InterPro" id="IPR021934">
    <property type="entry name" value="Sox_C"/>
</dbReference>
<protein>
    <submittedName>
        <fullName evidence="5">Tetratricopeptide repeat-containing protein</fullName>
    </submittedName>
</protein>
<dbReference type="SUPFAM" id="SSF48452">
    <property type="entry name" value="TPR-like"/>
    <property type="match status" value="1"/>
</dbReference>
<organism evidence="5 6">
    <name type="scientific">Paraburkholderia fungorum</name>
    <dbReference type="NCBI Taxonomy" id="134537"/>
    <lineage>
        <taxon>Bacteria</taxon>
        <taxon>Pseudomonadati</taxon>
        <taxon>Pseudomonadota</taxon>
        <taxon>Betaproteobacteria</taxon>
        <taxon>Burkholderiales</taxon>
        <taxon>Burkholderiaceae</taxon>
        <taxon>Paraburkholderia</taxon>
    </lineage>
</organism>
<accession>A0A1H1HCP2</accession>
<evidence type="ECO:0000256" key="2">
    <source>
        <dbReference type="ARBA" id="ARBA00023163"/>
    </source>
</evidence>
<dbReference type="RefSeq" id="WP_253189709.1">
    <property type="nucleotide sequence ID" value="NZ_FNKP01000002.1"/>
</dbReference>
<reference evidence="6" key="1">
    <citation type="submission" date="2016-10" db="EMBL/GenBank/DDBJ databases">
        <authorList>
            <person name="Varghese N."/>
            <person name="Submissions S."/>
        </authorList>
    </citation>
    <scope>NUCLEOTIDE SEQUENCE [LARGE SCALE GENOMIC DNA]</scope>
    <source>
        <strain evidence="6">GAS106B</strain>
    </source>
</reference>
<evidence type="ECO:0000313" key="5">
    <source>
        <dbReference type="EMBL" id="SDR23141.1"/>
    </source>
</evidence>
<dbReference type="InterPro" id="IPR019734">
    <property type="entry name" value="TPR_rpt"/>
</dbReference>
<dbReference type="Gene3D" id="1.25.40.10">
    <property type="entry name" value="Tetratricopeptide repeat domain"/>
    <property type="match status" value="1"/>
</dbReference>
<dbReference type="Gene3D" id="3.40.50.2000">
    <property type="entry name" value="Glycogen Phosphorylase B"/>
    <property type="match status" value="1"/>
</dbReference>
<gene>
    <name evidence="5" type="ORF">SAMN05443245_3751</name>
</gene>
<keyword evidence="3" id="KW-0802">TPR repeat</keyword>
<evidence type="ECO:0000259" key="4">
    <source>
        <dbReference type="PROSITE" id="PS51516"/>
    </source>
</evidence>
<dbReference type="PANTHER" id="PTHR44395">
    <property type="match status" value="1"/>
</dbReference>
<dbReference type="PROSITE" id="PS50005">
    <property type="entry name" value="TPR"/>
    <property type="match status" value="1"/>
</dbReference>
<evidence type="ECO:0000256" key="1">
    <source>
        <dbReference type="ARBA" id="ARBA00023015"/>
    </source>
</evidence>
<name>A0A1H1HCP2_9BURK</name>
<dbReference type="GO" id="GO:0000030">
    <property type="term" value="F:mannosyltransferase activity"/>
    <property type="evidence" value="ECO:0007669"/>
    <property type="project" value="TreeGrafter"/>
</dbReference>
<dbReference type="InterPro" id="IPR002201">
    <property type="entry name" value="Glyco_trans_9"/>
</dbReference>
<dbReference type="InterPro" id="IPR011990">
    <property type="entry name" value="TPR-like_helical_dom_sf"/>
</dbReference>
<dbReference type="SUPFAM" id="SSF53756">
    <property type="entry name" value="UDP-Glycosyltransferase/glycogen phosphorylase"/>
    <property type="match status" value="1"/>
</dbReference>
<keyword evidence="2" id="KW-0804">Transcription</keyword>
<dbReference type="Pfam" id="PF13432">
    <property type="entry name" value="TPR_16"/>
    <property type="match status" value="1"/>
</dbReference>
<dbReference type="PROSITE" id="PS51516">
    <property type="entry name" value="SOX_C"/>
    <property type="match status" value="1"/>
</dbReference>
<keyword evidence="6" id="KW-1185">Reference proteome</keyword>
<evidence type="ECO:0000256" key="3">
    <source>
        <dbReference type="PROSITE-ProRule" id="PRU00339"/>
    </source>
</evidence>
<feature type="repeat" description="TPR" evidence="3">
    <location>
        <begin position="154"/>
        <end position="187"/>
    </location>
</feature>
<feature type="domain" description="Sox C-terminal" evidence="4">
    <location>
        <begin position="1"/>
        <end position="95"/>
    </location>
</feature>
<dbReference type="Pfam" id="PF01075">
    <property type="entry name" value="Glyco_transf_9"/>
    <property type="match status" value="1"/>
</dbReference>
<proteinExistence type="predicted"/>
<dbReference type="Pfam" id="PF14559">
    <property type="entry name" value="TPR_19"/>
    <property type="match status" value="1"/>
</dbReference>
<dbReference type="EMBL" id="FNKP01000002">
    <property type="protein sequence ID" value="SDR23141.1"/>
    <property type="molecule type" value="Genomic_DNA"/>
</dbReference>
<dbReference type="AlphaFoldDB" id="A0A1H1HCP2"/>
<dbReference type="GO" id="GO:0035269">
    <property type="term" value="P:protein O-linked glycosylation via mannose"/>
    <property type="evidence" value="ECO:0007669"/>
    <property type="project" value="TreeGrafter"/>
</dbReference>